<evidence type="ECO:0000313" key="1">
    <source>
        <dbReference type="Proteomes" id="UP000887565"/>
    </source>
</evidence>
<dbReference type="Proteomes" id="UP000887565">
    <property type="component" value="Unplaced"/>
</dbReference>
<organism evidence="1 2">
    <name type="scientific">Romanomermis culicivorax</name>
    <name type="common">Nematode worm</name>
    <dbReference type="NCBI Taxonomy" id="13658"/>
    <lineage>
        <taxon>Eukaryota</taxon>
        <taxon>Metazoa</taxon>
        <taxon>Ecdysozoa</taxon>
        <taxon>Nematoda</taxon>
        <taxon>Enoplea</taxon>
        <taxon>Dorylaimia</taxon>
        <taxon>Mermithida</taxon>
        <taxon>Mermithoidea</taxon>
        <taxon>Mermithidae</taxon>
        <taxon>Romanomermis</taxon>
    </lineage>
</organism>
<accession>A0A915JF30</accession>
<dbReference type="WBParaSite" id="nRc.2.0.1.t25091-RA">
    <property type="protein sequence ID" value="nRc.2.0.1.t25091-RA"/>
    <property type="gene ID" value="nRc.2.0.1.g25091"/>
</dbReference>
<protein>
    <submittedName>
        <fullName evidence="2">Uncharacterized protein</fullName>
    </submittedName>
</protein>
<name>A0A915JF30_ROMCU</name>
<evidence type="ECO:0000313" key="2">
    <source>
        <dbReference type="WBParaSite" id="nRc.2.0.1.t25091-RA"/>
    </source>
</evidence>
<dbReference type="AlphaFoldDB" id="A0A915JF30"/>
<proteinExistence type="predicted"/>
<keyword evidence="1" id="KW-1185">Reference proteome</keyword>
<reference evidence="2" key="1">
    <citation type="submission" date="2022-11" db="UniProtKB">
        <authorList>
            <consortium name="WormBaseParasite"/>
        </authorList>
    </citation>
    <scope>IDENTIFICATION</scope>
</reference>
<sequence>MLIFLPRASPELLKLSSGQRLSSNDARSTTRRFLRSLLSAETRHNKVGLISKCNIDIIGGWLHYAQNICSNVDNIYLEYLSIKRPTISKCWFLSNAEQQQNPHKTLEN</sequence>